<evidence type="ECO:0000313" key="2">
    <source>
        <dbReference type="EMBL" id="CAD7423265.1"/>
    </source>
</evidence>
<proteinExistence type="predicted"/>
<organism evidence="2">
    <name type="scientific">Timema monikensis</name>
    <dbReference type="NCBI Taxonomy" id="170555"/>
    <lineage>
        <taxon>Eukaryota</taxon>
        <taxon>Metazoa</taxon>
        <taxon>Ecdysozoa</taxon>
        <taxon>Arthropoda</taxon>
        <taxon>Hexapoda</taxon>
        <taxon>Insecta</taxon>
        <taxon>Pterygota</taxon>
        <taxon>Neoptera</taxon>
        <taxon>Polyneoptera</taxon>
        <taxon>Phasmatodea</taxon>
        <taxon>Timematodea</taxon>
        <taxon>Timematoidea</taxon>
        <taxon>Timematidae</taxon>
        <taxon>Timema</taxon>
    </lineage>
</organism>
<dbReference type="AlphaFoldDB" id="A0A7R9DX46"/>
<protein>
    <submittedName>
        <fullName evidence="2">Uncharacterized protein</fullName>
    </submittedName>
</protein>
<evidence type="ECO:0000256" key="1">
    <source>
        <dbReference type="SAM" id="MobiDB-lite"/>
    </source>
</evidence>
<sequence length="138" mass="16042">MVFNLGYEKTYLGVPVEAMSNHCPLCHSTIPPWEDGWRQHLISLPCPNHPRRKHIKSLSSQLARIRATRIRRHVVTEFIRQERNPHLRGWRESRKPFRKNHPSLPDRDTNLDIPVPSSLAQHKTSALANYATKVGRMV</sequence>
<dbReference type="EMBL" id="OB792659">
    <property type="protein sequence ID" value="CAD7423265.1"/>
    <property type="molecule type" value="Genomic_DNA"/>
</dbReference>
<gene>
    <name evidence="2" type="ORF">TMSB3V08_LOCUS256</name>
</gene>
<feature type="region of interest" description="Disordered" evidence="1">
    <location>
        <begin position="90"/>
        <end position="110"/>
    </location>
</feature>
<accession>A0A7R9DX46</accession>
<name>A0A7R9DX46_9NEOP</name>
<reference evidence="2" key="1">
    <citation type="submission" date="2020-11" db="EMBL/GenBank/DDBJ databases">
        <authorList>
            <person name="Tran Van P."/>
        </authorList>
    </citation>
    <scope>NUCLEOTIDE SEQUENCE</scope>
</reference>